<dbReference type="KEGG" id="atm:ANT_03300"/>
<dbReference type="InParanoid" id="E8N029"/>
<keyword evidence="3" id="KW-1185">Reference proteome</keyword>
<protein>
    <submittedName>
        <fullName evidence="2">Uncharacterized protein</fullName>
    </submittedName>
</protein>
<dbReference type="Proteomes" id="UP000008922">
    <property type="component" value="Chromosome"/>
</dbReference>
<dbReference type="EMBL" id="AP012029">
    <property type="protein sequence ID" value="BAJ62364.1"/>
    <property type="molecule type" value="Genomic_DNA"/>
</dbReference>
<accession>E8N029</accession>
<evidence type="ECO:0000313" key="2">
    <source>
        <dbReference type="EMBL" id="BAJ62364.1"/>
    </source>
</evidence>
<name>E8N029_ANATU</name>
<organism evidence="2 3">
    <name type="scientific">Anaerolinea thermophila (strain DSM 14523 / JCM 11388 / NBRC 100420 / UNI-1)</name>
    <dbReference type="NCBI Taxonomy" id="926569"/>
    <lineage>
        <taxon>Bacteria</taxon>
        <taxon>Bacillati</taxon>
        <taxon>Chloroflexota</taxon>
        <taxon>Anaerolineae</taxon>
        <taxon>Anaerolineales</taxon>
        <taxon>Anaerolineaceae</taxon>
        <taxon>Anaerolinea</taxon>
    </lineage>
</organism>
<feature type="compositionally biased region" description="Basic and acidic residues" evidence="1">
    <location>
        <begin position="1"/>
        <end position="16"/>
    </location>
</feature>
<dbReference type="OrthoDB" id="9938135at2"/>
<proteinExistence type="predicted"/>
<reference evidence="2 3" key="1">
    <citation type="submission" date="2010-12" db="EMBL/GenBank/DDBJ databases">
        <title>Whole genome sequence of Anaerolinea thermophila UNI-1.</title>
        <authorList>
            <person name="Narita-Yamada S."/>
            <person name="Kishi E."/>
            <person name="Watanabe Y."/>
            <person name="Takasaki K."/>
            <person name="Ankai A."/>
            <person name="Oguchi A."/>
            <person name="Fukui S."/>
            <person name="Takahashi M."/>
            <person name="Yashiro I."/>
            <person name="Hosoyama A."/>
            <person name="Sekiguchi Y."/>
            <person name="Hanada S."/>
            <person name="Fujita N."/>
        </authorList>
    </citation>
    <scope>NUCLEOTIDE SEQUENCE [LARGE SCALE GENOMIC DNA]</scope>
    <source>
        <strain evidence="3">DSM 14523 / JCM 11388 / NBRC 100420 / UNI-1</strain>
    </source>
</reference>
<dbReference type="HOGENOM" id="CLU_2748938_0_0_0"/>
<dbReference type="RefSeq" id="WP_013558761.1">
    <property type="nucleotide sequence ID" value="NC_014960.1"/>
</dbReference>
<feature type="region of interest" description="Disordered" evidence="1">
    <location>
        <begin position="1"/>
        <end position="23"/>
    </location>
</feature>
<gene>
    <name evidence="2" type="ordered locus">ANT_03300</name>
</gene>
<dbReference type="STRING" id="926569.ANT_03300"/>
<evidence type="ECO:0000313" key="3">
    <source>
        <dbReference type="Proteomes" id="UP000008922"/>
    </source>
</evidence>
<evidence type="ECO:0000256" key="1">
    <source>
        <dbReference type="SAM" id="MobiDB-lite"/>
    </source>
</evidence>
<sequence length="70" mass="7784">MNPHKVSFDPMKEGHPDPFSQPNTIPGGWDLTDAVLKTHPHARAADMNGTAYEQHLRFTAGGYERPQDVV</sequence>
<dbReference type="AlphaFoldDB" id="E8N029"/>